<comment type="caution">
    <text evidence="1">The sequence shown here is derived from an EMBL/GenBank/DDBJ whole genome shotgun (WGS) entry which is preliminary data.</text>
</comment>
<evidence type="ECO:0000313" key="2">
    <source>
        <dbReference type="Proteomes" id="UP001163828"/>
    </source>
</evidence>
<organism evidence="1 2">
    <name type="scientific">Lentinula boryana</name>
    <dbReference type="NCBI Taxonomy" id="40481"/>
    <lineage>
        <taxon>Eukaryota</taxon>
        <taxon>Fungi</taxon>
        <taxon>Dikarya</taxon>
        <taxon>Basidiomycota</taxon>
        <taxon>Agaricomycotina</taxon>
        <taxon>Agaricomycetes</taxon>
        <taxon>Agaricomycetidae</taxon>
        <taxon>Agaricales</taxon>
        <taxon>Marasmiineae</taxon>
        <taxon>Omphalotaceae</taxon>
        <taxon>Lentinula</taxon>
    </lineage>
</organism>
<protein>
    <submittedName>
        <fullName evidence="1">Uncharacterized protein</fullName>
    </submittedName>
</protein>
<keyword evidence="2" id="KW-1185">Reference proteome</keyword>
<evidence type="ECO:0000313" key="1">
    <source>
        <dbReference type="EMBL" id="KAJ3999117.1"/>
    </source>
</evidence>
<reference evidence="1" key="1">
    <citation type="submission" date="2022-08" db="EMBL/GenBank/DDBJ databases">
        <authorList>
            <consortium name="DOE Joint Genome Institute"/>
            <person name="Min B."/>
            <person name="Riley R."/>
            <person name="Sierra-Patev S."/>
            <person name="Naranjo-Ortiz M."/>
            <person name="Looney B."/>
            <person name="Konkel Z."/>
            <person name="Slot J.C."/>
            <person name="Sakamoto Y."/>
            <person name="Steenwyk J.L."/>
            <person name="Rokas A."/>
            <person name="Carro J."/>
            <person name="Camarero S."/>
            <person name="Ferreira P."/>
            <person name="Molpeceres G."/>
            <person name="Ruiz-Duenas F.J."/>
            <person name="Serrano A."/>
            <person name="Henrissat B."/>
            <person name="Drula E."/>
            <person name="Hughes K.W."/>
            <person name="Mata J.L."/>
            <person name="Ishikawa N.K."/>
            <person name="Vargas-Isla R."/>
            <person name="Ushijima S."/>
            <person name="Smith C.A."/>
            <person name="Ahrendt S."/>
            <person name="Andreopoulos W."/>
            <person name="He G."/>
            <person name="Labutti K."/>
            <person name="Lipzen A."/>
            <person name="Ng V."/>
            <person name="Sandor L."/>
            <person name="Barry K."/>
            <person name="Martinez A.T."/>
            <person name="Xiao Y."/>
            <person name="Gibbons J.G."/>
            <person name="Terashima K."/>
            <person name="Hibbett D.S."/>
            <person name="Grigoriev I.V."/>
        </authorList>
    </citation>
    <scope>NUCLEOTIDE SEQUENCE</scope>
    <source>
        <strain evidence="1">TFB10827</strain>
    </source>
</reference>
<dbReference type="EMBL" id="MU790545">
    <property type="protein sequence ID" value="KAJ3999117.1"/>
    <property type="molecule type" value="Genomic_DNA"/>
</dbReference>
<feature type="non-terminal residue" evidence="1">
    <location>
        <position position="1"/>
    </location>
</feature>
<proteinExistence type="predicted"/>
<name>A0ABQ8QKY6_9AGAR</name>
<dbReference type="Proteomes" id="UP001163828">
    <property type="component" value="Unassembled WGS sequence"/>
</dbReference>
<sequence length="154" mass="17096">ALQPSHLSCHPNSAQFLAIIGSGPFWRNAIVSPADCPWSEPGQWLPKSERLRKVREFLAFFGPEYLLVMCRPGFGLEAPALAWKLEKTKPGPSGTAPAWPGLALAQAGAFRSCDIMDTFWNNIDTDSRLSTSTRFKGRCRQGVEKQYGEKEFHG</sequence>
<accession>A0ABQ8QKY6</accession>
<gene>
    <name evidence="1" type="ORF">F5050DRAFT_1710019</name>
</gene>